<feature type="transmembrane region" description="Helical" evidence="1">
    <location>
        <begin position="63"/>
        <end position="84"/>
    </location>
</feature>
<dbReference type="Proteomes" id="UP001524473">
    <property type="component" value="Unassembled WGS sequence"/>
</dbReference>
<protein>
    <submittedName>
        <fullName evidence="2">AzlD domain-containing protein</fullName>
    </submittedName>
</protein>
<dbReference type="GeneID" id="90532619"/>
<feature type="transmembrane region" description="Helical" evidence="1">
    <location>
        <begin position="90"/>
        <end position="108"/>
    </location>
</feature>
<evidence type="ECO:0000256" key="1">
    <source>
        <dbReference type="SAM" id="Phobius"/>
    </source>
</evidence>
<proteinExistence type="predicted"/>
<dbReference type="EMBL" id="JANFZH010000011">
    <property type="protein sequence ID" value="MCQ4839516.1"/>
    <property type="molecule type" value="Genomic_DNA"/>
</dbReference>
<keyword evidence="1" id="KW-0472">Membrane</keyword>
<sequence length="109" mass="11730">MSTGMSIATIAIAALCTFATRLVPFVLFGRKRTVPRIVVFLGNVLPPAIIATLIVYCLKSVNLLAFPSGIPELISIAAVVLLHLWKRNTLLSVGAGTICYMILIQCVFV</sequence>
<keyword evidence="1" id="KW-0812">Transmembrane</keyword>
<organism evidence="2 3">
    <name type="scientific">Neglectibacter timonensis</name>
    <dbReference type="NCBI Taxonomy" id="1776382"/>
    <lineage>
        <taxon>Bacteria</taxon>
        <taxon>Bacillati</taxon>
        <taxon>Bacillota</taxon>
        <taxon>Clostridia</taxon>
        <taxon>Eubacteriales</taxon>
        <taxon>Oscillospiraceae</taxon>
        <taxon>Neglectibacter</taxon>
    </lineage>
</organism>
<keyword evidence="1" id="KW-1133">Transmembrane helix</keyword>
<feature type="transmembrane region" description="Helical" evidence="1">
    <location>
        <begin position="37"/>
        <end position="56"/>
    </location>
</feature>
<accession>A0ABT1RXW8</accession>
<dbReference type="Pfam" id="PF05437">
    <property type="entry name" value="AzlD"/>
    <property type="match status" value="1"/>
</dbReference>
<dbReference type="PIRSF" id="PIRSF003203">
    <property type="entry name" value="AzlD"/>
    <property type="match status" value="1"/>
</dbReference>
<reference evidence="2 3" key="1">
    <citation type="submission" date="2022-06" db="EMBL/GenBank/DDBJ databases">
        <title>Isolation of gut microbiota from human fecal samples.</title>
        <authorList>
            <person name="Pamer E.G."/>
            <person name="Barat B."/>
            <person name="Waligurski E."/>
            <person name="Medina S."/>
            <person name="Paddock L."/>
            <person name="Mostad J."/>
        </authorList>
    </citation>
    <scope>NUCLEOTIDE SEQUENCE [LARGE SCALE GENOMIC DNA]</scope>
    <source>
        <strain evidence="2 3">DFI.9.73</strain>
    </source>
</reference>
<comment type="caution">
    <text evidence="2">The sequence shown here is derived from an EMBL/GenBank/DDBJ whole genome shotgun (WGS) entry which is preliminary data.</text>
</comment>
<dbReference type="InterPro" id="IPR008407">
    <property type="entry name" value="Brnchd-chn_aa_trnsp_AzlD"/>
</dbReference>
<evidence type="ECO:0000313" key="3">
    <source>
        <dbReference type="Proteomes" id="UP001524473"/>
    </source>
</evidence>
<gene>
    <name evidence="2" type="ORF">NE695_06240</name>
</gene>
<evidence type="ECO:0000313" key="2">
    <source>
        <dbReference type="EMBL" id="MCQ4839516.1"/>
    </source>
</evidence>
<dbReference type="RefSeq" id="WP_066864602.1">
    <property type="nucleotide sequence ID" value="NZ_CABKVV010000014.1"/>
</dbReference>
<keyword evidence="3" id="KW-1185">Reference proteome</keyword>
<name>A0ABT1RXW8_9FIRM</name>